<keyword evidence="6" id="KW-1185">Reference proteome</keyword>
<dbReference type="OrthoDB" id="3193440at2"/>
<dbReference type="SUPFAM" id="SSF52058">
    <property type="entry name" value="L domain-like"/>
    <property type="match status" value="1"/>
</dbReference>
<dbReference type="InterPro" id="IPR025875">
    <property type="entry name" value="Leu-rich_rpt_4"/>
</dbReference>
<dbReference type="NCBIfam" id="NF033510">
    <property type="entry name" value="Ca_tandemer"/>
    <property type="match status" value="2"/>
</dbReference>
<gene>
    <name evidence="5" type="ORF">CYL18_06285</name>
</gene>
<dbReference type="AlphaFoldDB" id="A0A2S7N2H2"/>
<evidence type="ECO:0000256" key="2">
    <source>
        <dbReference type="ARBA" id="ARBA00022737"/>
    </source>
</evidence>
<dbReference type="RefSeq" id="WP_104848630.1">
    <property type="nucleotide sequence ID" value="NZ_PKOZ01000002.1"/>
</dbReference>
<dbReference type="PROSITE" id="PS51450">
    <property type="entry name" value="LRR"/>
    <property type="match status" value="9"/>
</dbReference>
<dbReference type="EMBL" id="PKOZ01000002">
    <property type="protein sequence ID" value="PQD96203.1"/>
    <property type="molecule type" value="Genomic_DNA"/>
</dbReference>
<keyword evidence="3" id="KW-0812">Transmembrane</keyword>
<dbReference type="InterPro" id="IPR003591">
    <property type="entry name" value="Leu-rich_rpt_typical-subtyp"/>
</dbReference>
<name>A0A2S7N2H2_9BACI</name>
<dbReference type="InterPro" id="IPR041498">
    <property type="entry name" value="Big_6"/>
</dbReference>
<dbReference type="PANTHER" id="PTHR46652:SF3">
    <property type="entry name" value="LEUCINE-RICH REPEAT-CONTAINING PROTEIN 9"/>
    <property type="match status" value="1"/>
</dbReference>
<evidence type="ECO:0000313" key="5">
    <source>
        <dbReference type="EMBL" id="PQD96203.1"/>
    </source>
</evidence>
<dbReference type="Gene3D" id="3.80.10.10">
    <property type="entry name" value="Ribonuclease Inhibitor"/>
    <property type="match status" value="2"/>
</dbReference>
<protein>
    <recommendedName>
        <fullName evidence="4">Bacterial Ig domain-containing protein</fullName>
    </recommendedName>
</protein>
<evidence type="ECO:0000313" key="6">
    <source>
        <dbReference type="Proteomes" id="UP000239663"/>
    </source>
</evidence>
<feature type="domain" description="Bacterial Ig" evidence="4">
    <location>
        <begin position="953"/>
        <end position="1023"/>
    </location>
</feature>
<dbReference type="InterPro" id="IPR050836">
    <property type="entry name" value="SDS22/Internalin_LRR"/>
</dbReference>
<dbReference type="Gene3D" id="2.60.40.10">
    <property type="entry name" value="Immunoglobulins"/>
    <property type="match status" value="3"/>
</dbReference>
<feature type="domain" description="Bacterial Ig" evidence="4">
    <location>
        <begin position="871"/>
        <end position="947"/>
    </location>
</feature>
<keyword evidence="2" id="KW-0677">Repeat</keyword>
<dbReference type="InterPro" id="IPR001611">
    <property type="entry name" value="Leu-rich_rpt"/>
</dbReference>
<dbReference type="InterPro" id="IPR013783">
    <property type="entry name" value="Ig-like_fold"/>
</dbReference>
<dbReference type="InterPro" id="IPR032675">
    <property type="entry name" value="LRR_dom_sf"/>
</dbReference>
<keyword evidence="3" id="KW-0472">Membrane</keyword>
<keyword evidence="1" id="KW-0433">Leucine-rich repeat</keyword>
<proteinExistence type="predicted"/>
<sequence>MRKFTRILSINLILIMVLNCIIPNVSIYAISDDAFEENLSVKSTEIVNIKDANLKALICNSLGIDTSSEITTNDMQNLHSLHGYNENITDLSGIENAINLEELSLPKNMISDLTPLKELNSLERLYLQENKITDLRSISNLNLQVLYLDGNNIKDISPLKSNLNLQVLYLGENDIKDISSLTTLVNLECLEISGNQIADFSPIQSLKNLENFSEGIQEIQLDTLIIEEEKKIDYEVIDLKDRNGNRKNINYISLYDGKRTRTFDVIDNKASITVYTAENTMGEITYRYDSGFNGTVTVTQKVIINSDAPIQTVTLPDYTVDQAVRNELDIDDDVPITPQILNSLESLTIWAQDKVDLTGLEHAKNLGGFILRGAKEIEGIDILNGLPNLSYIDISDSSIFNVDFTNGFSKLEQLVISNCELEPEKLNLSSLSNLRSLGYEYNTGDLCFLSNLTNLEYLRVIGYDFEDLSILENLVNLKTLDLINNNIKDINDVVKFSNLSALNLNNNQIENIEPISQLSKLEYLYLSDNKIKDISPLNNLYQLETIYLQRNQITDVRPIKDLTAYISMDDQFVELEEVGEVKPGDDFTYIPPVVYDRDGTNLTRHSSVSLYNMHGNDSGTYQVERGRAIIKSIPTYGELIQYVRAEKDQRFSYSARICQKLLGSKIRPSVTGVSHNGIYNNHVTIYFDKGIAHLMSNNTIINEIENGTTIYEEGNYQLIVEDDYENKTVIDFRIDKTAPVVDGVSQYYYNTDVIVTFDEGNATLNGKVFTSGSKVSANGEYTLVVTDEAGNTTITVFMIDKTAPVVDGVSHNKYYNKDVIITFNEGNATLNGNTFTSGSKVSANGKYTLVVTDEAGNKTTTVFTIDKTAPTLSVNQVSDKSTTITGTTEAKATVKLYLNGKLQIITVKADSKDKFAFKISKQKAGVVVKVVATDEAKNATTKSTTVVDKTAPTLSVNQVSDKSTTITGTTEAKATVKLYLNGKLQKTTVKADSKGKFSFKISKQKAGVVVKVVATDAAKNATTKSIKVLDKTAPAIPTVKTVKTTTTKVTGTAEKNATVYVYNGKTKLGTAKVNAKGSYSVSIKKQKNGAKLTIYVKDSAGNQSKSKTVTVKK</sequence>
<organism evidence="5 6">
    <name type="scientific">Pradoshia eiseniae</name>
    <dbReference type="NCBI Taxonomy" id="2064768"/>
    <lineage>
        <taxon>Bacteria</taxon>
        <taxon>Bacillati</taxon>
        <taxon>Bacillota</taxon>
        <taxon>Bacilli</taxon>
        <taxon>Bacillales</taxon>
        <taxon>Bacillaceae</taxon>
        <taxon>Pradoshia</taxon>
    </lineage>
</organism>
<dbReference type="Pfam" id="PF12799">
    <property type="entry name" value="LRR_4"/>
    <property type="match status" value="3"/>
</dbReference>
<comment type="caution">
    <text evidence="5">The sequence shown here is derived from an EMBL/GenBank/DDBJ whole genome shotgun (WGS) entry which is preliminary data.</text>
</comment>
<dbReference type="Proteomes" id="UP000239663">
    <property type="component" value="Unassembled WGS sequence"/>
</dbReference>
<reference evidence="5 6" key="1">
    <citation type="submission" date="2017-12" db="EMBL/GenBank/DDBJ databases">
        <title>Taxonomic description and draft genome of Pradoshia cofamensis Gen. nov., sp. nov., a thermotolerant bacillale isolated from anterior gut of earthworm Eisenia fetida.</title>
        <authorList>
            <person name="Saha T."/>
            <person name="Chakraborty R."/>
        </authorList>
    </citation>
    <scope>NUCLEOTIDE SEQUENCE [LARGE SCALE GENOMIC DNA]</scope>
    <source>
        <strain evidence="5 6">EAG3</strain>
    </source>
</reference>
<dbReference type="Pfam" id="PF17936">
    <property type="entry name" value="Big_6"/>
    <property type="match status" value="3"/>
</dbReference>
<keyword evidence="3" id="KW-1133">Transmembrane helix</keyword>
<feature type="domain" description="Bacterial Ig" evidence="4">
    <location>
        <begin position="1033"/>
        <end position="1112"/>
    </location>
</feature>
<evidence type="ECO:0000259" key="4">
    <source>
        <dbReference type="Pfam" id="PF17936"/>
    </source>
</evidence>
<accession>A0A2S7N2H2</accession>
<dbReference type="SMART" id="SM00365">
    <property type="entry name" value="LRR_SD22"/>
    <property type="match status" value="9"/>
</dbReference>
<evidence type="ECO:0000256" key="1">
    <source>
        <dbReference type="ARBA" id="ARBA00022614"/>
    </source>
</evidence>
<feature type="transmembrane region" description="Helical" evidence="3">
    <location>
        <begin position="12"/>
        <end position="30"/>
    </location>
</feature>
<dbReference type="SMART" id="SM00369">
    <property type="entry name" value="LRR_TYP"/>
    <property type="match status" value="6"/>
</dbReference>
<evidence type="ECO:0000256" key="3">
    <source>
        <dbReference type="SAM" id="Phobius"/>
    </source>
</evidence>
<dbReference type="PANTHER" id="PTHR46652">
    <property type="entry name" value="LEUCINE-RICH REPEAT AND IQ DOMAIN-CONTAINING PROTEIN 1-RELATED"/>
    <property type="match status" value="1"/>
</dbReference>